<feature type="region of interest" description="Disordered" evidence="1">
    <location>
        <begin position="158"/>
        <end position="184"/>
    </location>
</feature>
<gene>
    <name evidence="2" type="ORF">R1flu_000866</name>
</gene>
<keyword evidence="3" id="KW-1185">Reference proteome</keyword>
<dbReference type="PANTHER" id="PTHR33492">
    <property type="entry name" value="OSJNBA0043A12.37 PROTEIN-RELATED"/>
    <property type="match status" value="1"/>
</dbReference>
<evidence type="ECO:0000313" key="3">
    <source>
        <dbReference type="Proteomes" id="UP001605036"/>
    </source>
</evidence>
<proteinExistence type="predicted"/>
<comment type="caution">
    <text evidence="2">The sequence shown here is derived from an EMBL/GenBank/DDBJ whole genome shotgun (WGS) entry which is preliminary data.</text>
</comment>
<name>A0ABD1Y1N2_9MARC</name>
<reference evidence="2 3" key="1">
    <citation type="submission" date="2024-09" db="EMBL/GenBank/DDBJ databases">
        <title>Chromosome-scale assembly of Riccia fluitans.</title>
        <authorList>
            <person name="Paukszto L."/>
            <person name="Sawicki J."/>
            <person name="Karawczyk K."/>
            <person name="Piernik-Szablinska J."/>
            <person name="Szczecinska M."/>
            <person name="Mazdziarz M."/>
        </authorList>
    </citation>
    <scope>NUCLEOTIDE SEQUENCE [LARGE SCALE GENOMIC DNA]</scope>
    <source>
        <strain evidence="2">Rf_01</strain>
        <tissue evidence="2">Aerial parts of the thallus</tissue>
    </source>
</reference>
<evidence type="ECO:0000256" key="1">
    <source>
        <dbReference type="SAM" id="MobiDB-lite"/>
    </source>
</evidence>
<feature type="region of interest" description="Disordered" evidence="1">
    <location>
        <begin position="1"/>
        <end position="27"/>
    </location>
</feature>
<evidence type="ECO:0008006" key="4">
    <source>
        <dbReference type="Google" id="ProtNLM"/>
    </source>
</evidence>
<evidence type="ECO:0000313" key="2">
    <source>
        <dbReference type="EMBL" id="KAL2620661.1"/>
    </source>
</evidence>
<accession>A0ABD1Y1N2</accession>
<dbReference type="Proteomes" id="UP001605036">
    <property type="component" value="Unassembled WGS sequence"/>
</dbReference>
<dbReference type="PANTHER" id="PTHR33492:SF19">
    <property type="entry name" value="MYB-LIKE DOMAIN-CONTAINING PROTEIN"/>
    <property type="match status" value="1"/>
</dbReference>
<protein>
    <recommendedName>
        <fullName evidence="4">Myb/SANT-like domain-containing protein</fullName>
    </recommendedName>
</protein>
<feature type="compositionally biased region" description="Polar residues" evidence="1">
    <location>
        <begin position="1"/>
        <end position="10"/>
    </location>
</feature>
<dbReference type="AlphaFoldDB" id="A0ABD1Y1N2"/>
<sequence>MTPGSSNNAIGGTHGAKAGKNSGKPKAKWEYKKTIVLIECKRAEDIENAEKKGRDRCLRFEKKWSQLQKKMQAKLVDCEISQLRDKWKSLQVEYKAITDHHKVFGNGQYFAMYRKERKNVGISKNFHRDYYDLMESFMSKKDTINPWCIAEAFDTPDVEDEQPVQEVNSVDTPSENIIDPVEKS</sequence>
<organism evidence="2 3">
    <name type="scientific">Riccia fluitans</name>
    <dbReference type="NCBI Taxonomy" id="41844"/>
    <lineage>
        <taxon>Eukaryota</taxon>
        <taxon>Viridiplantae</taxon>
        <taxon>Streptophyta</taxon>
        <taxon>Embryophyta</taxon>
        <taxon>Marchantiophyta</taxon>
        <taxon>Marchantiopsida</taxon>
        <taxon>Marchantiidae</taxon>
        <taxon>Marchantiales</taxon>
        <taxon>Ricciaceae</taxon>
        <taxon>Riccia</taxon>
    </lineage>
</organism>
<dbReference type="EMBL" id="JBHFFA010000006">
    <property type="protein sequence ID" value="KAL2620661.1"/>
    <property type="molecule type" value="Genomic_DNA"/>
</dbReference>
<feature type="compositionally biased region" description="Polar residues" evidence="1">
    <location>
        <begin position="165"/>
        <end position="175"/>
    </location>
</feature>